<evidence type="ECO:0000256" key="6">
    <source>
        <dbReference type="ARBA" id="ARBA00046319"/>
    </source>
</evidence>
<dbReference type="EMBL" id="GADI01001122">
    <property type="protein sequence ID" value="JAA72686.1"/>
    <property type="molecule type" value="mRNA"/>
</dbReference>
<reference evidence="7" key="1">
    <citation type="submission" date="2012-12" db="EMBL/GenBank/DDBJ databases">
        <title>Identification and characterization of a phenylalanine ammonia-lyase gene family in Isatis indigotica Fort.</title>
        <authorList>
            <person name="Liu Q."/>
            <person name="Chen J."/>
            <person name="Zhou X."/>
            <person name="Di P."/>
            <person name="Xiao Y."/>
            <person name="Xuan H."/>
            <person name="Zhang L."/>
            <person name="Chen W."/>
        </authorList>
    </citation>
    <scope>NUCLEOTIDE SEQUENCE</scope>
    <source>
        <tissue evidence="7">Salivary gland</tissue>
    </source>
</reference>
<dbReference type="GO" id="GO:0008631">
    <property type="term" value="P:intrinsic apoptotic signaling pathway in response to oxidative stress"/>
    <property type="evidence" value="ECO:0007669"/>
    <property type="project" value="TreeGrafter"/>
</dbReference>
<evidence type="ECO:0000313" key="7">
    <source>
        <dbReference type="EMBL" id="JAA72686.1"/>
    </source>
</evidence>
<dbReference type="PANTHER" id="PTHR32247">
    <property type="entry name" value="DIABLO HOMOLOG, MITOCHONDRIAL"/>
    <property type="match status" value="1"/>
</dbReference>
<keyword evidence="2" id="KW-0053">Apoptosis</keyword>
<dbReference type="GO" id="GO:0051402">
    <property type="term" value="P:neuron apoptotic process"/>
    <property type="evidence" value="ECO:0007669"/>
    <property type="project" value="TreeGrafter"/>
</dbReference>
<name>A0A0K8RNR0_IXORI</name>
<accession>A0A0K8RNR0</accession>
<evidence type="ECO:0000256" key="4">
    <source>
        <dbReference type="ARBA" id="ARBA00023128"/>
    </source>
</evidence>
<comment type="similarity">
    <text evidence="6">Belongs to the Smac/DIABLO protein family.</text>
</comment>
<evidence type="ECO:0000256" key="1">
    <source>
        <dbReference type="ARBA" id="ARBA00004173"/>
    </source>
</evidence>
<dbReference type="Gene3D" id="1.20.58.70">
    <property type="match status" value="1"/>
</dbReference>
<dbReference type="PANTHER" id="PTHR32247:SF3">
    <property type="entry name" value="DIABLO IAP-BINDING MITOCHONDRIAL PROTEIN"/>
    <property type="match status" value="1"/>
</dbReference>
<dbReference type="Pfam" id="PF09057">
    <property type="entry name" value="Smac_DIABLO"/>
    <property type="match status" value="1"/>
</dbReference>
<evidence type="ECO:0000256" key="5">
    <source>
        <dbReference type="ARBA" id="ARBA00033049"/>
    </source>
</evidence>
<dbReference type="SUPFAM" id="SSF46984">
    <property type="entry name" value="Smac/diablo"/>
    <property type="match status" value="1"/>
</dbReference>
<feature type="non-terminal residue" evidence="7">
    <location>
        <position position="1"/>
    </location>
</feature>
<organism evidence="7">
    <name type="scientific">Ixodes ricinus</name>
    <name type="common">Common tick</name>
    <name type="synonym">Acarus ricinus</name>
    <dbReference type="NCBI Taxonomy" id="34613"/>
    <lineage>
        <taxon>Eukaryota</taxon>
        <taxon>Metazoa</taxon>
        <taxon>Ecdysozoa</taxon>
        <taxon>Arthropoda</taxon>
        <taxon>Chelicerata</taxon>
        <taxon>Arachnida</taxon>
        <taxon>Acari</taxon>
        <taxon>Parasitiformes</taxon>
        <taxon>Ixodida</taxon>
        <taxon>Ixodoidea</taxon>
        <taxon>Ixodidae</taxon>
        <taxon>Ixodinae</taxon>
        <taxon>Ixodes</taxon>
    </lineage>
</organism>
<dbReference type="GO" id="GO:0005739">
    <property type="term" value="C:mitochondrion"/>
    <property type="evidence" value="ECO:0007669"/>
    <property type="project" value="UniProtKB-SubCell"/>
</dbReference>
<dbReference type="InterPro" id="IPR009062">
    <property type="entry name" value="Smac/DIABLO-like_sf"/>
</dbReference>
<evidence type="ECO:0000256" key="3">
    <source>
        <dbReference type="ARBA" id="ARBA00022946"/>
    </source>
</evidence>
<comment type="subcellular location">
    <subcellularLocation>
        <location evidence="1">Mitochondrion</location>
    </subcellularLocation>
</comment>
<proteinExistence type="evidence at transcript level"/>
<keyword evidence="4" id="KW-0496">Mitochondrion</keyword>
<sequence>LYVVISYRQGLCTCCRRCFLGFYQRFRAFRHRGLLQRHRLAIANVGTAALLCRAWSVPTTAHCANSDQQVEDLNPATLSHEFLIKQASIAAVEATSRILMQLTAAILDAHEAYCKSLNRMCSLMKTFETELGRCAGSDEMWLELIAMREEANRLKAYLVDLESRMQSVSNLVEAMAQTAFVNGAEYAGISANERLLSAQREMRSAAKRTASLEAVLNEAQKASIISALDNEDYDNLGDKEKPQ</sequence>
<dbReference type="AlphaFoldDB" id="A0A0K8RNR0"/>
<dbReference type="InterPro" id="IPR015142">
    <property type="entry name" value="Smac_DIABLO"/>
</dbReference>
<keyword evidence="3" id="KW-0809">Transit peptide</keyword>
<protein>
    <recommendedName>
        <fullName evidence="5">Direct IAP-binding protein with low pI</fullName>
    </recommendedName>
</protein>
<evidence type="ECO:0000256" key="2">
    <source>
        <dbReference type="ARBA" id="ARBA00022703"/>
    </source>
</evidence>